<feature type="region of interest" description="Disordered" evidence="1">
    <location>
        <begin position="538"/>
        <end position="589"/>
    </location>
</feature>
<evidence type="ECO:0000256" key="1">
    <source>
        <dbReference type="SAM" id="MobiDB-lite"/>
    </source>
</evidence>
<evidence type="ECO:0000313" key="3">
    <source>
        <dbReference type="EMBL" id="KAJ4244353.1"/>
    </source>
</evidence>
<dbReference type="Pfam" id="PF26118">
    <property type="entry name" value="DUF8035"/>
    <property type="match status" value="1"/>
</dbReference>
<feature type="region of interest" description="Disordered" evidence="1">
    <location>
        <begin position="367"/>
        <end position="420"/>
    </location>
</feature>
<evidence type="ECO:0000259" key="2">
    <source>
        <dbReference type="Pfam" id="PF26118"/>
    </source>
</evidence>
<dbReference type="Proteomes" id="UP001152049">
    <property type="component" value="Unassembled WGS sequence"/>
</dbReference>
<feature type="domain" description="DUF8035" evidence="2">
    <location>
        <begin position="632"/>
        <end position="685"/>
    </location>
</feature>
<dbReference type="InterPro" id="IPR058348">
    <property type="entry name" value="DUF8035"/>
</dbReference>
<organism evidence="3 4">
    <name type="scientific">Fusarium torreyae</name>
    <dbReference type="NCBI Taxonomy" id="1237075"/>
    <lineage>
        <taxon>Eukaryota</taxon>
        <taxon>Fungi</taxon>
        <taxon>Dikarya</taxon>
        <taxon>Ascomycota</taxon>
        <taxon>Pezizomycotina</taxon>
        <taxon>Sordariomycetes</taxon>
        <taxon>Hypocreomycetidae</taxon>
        <taxon>Hypocreales</taxon>
        <taxon>Nectriaceae</taxon>
        <taxon>Fusarium</taxon>
    </lineage>
</organism>
<feature type="compositionally biased region" description="Basic and acidic residues" evidence="1">
    <location>
        <begin position="374"/>
        <end position="406"/>
    </location>
</feature>
<gene>
    <name evidence="3" type="ORF">NW762_014480</name>
</gene>
<protein>
    <recommendedName>
        <fullName evidence="2">DUF8035 domain-containing protein</fullName>
    </recommendedName>
</protein>
<dbReference type="OrthoDB" id="5418088at2759"/>
<feature type="compositionally biased region" description="Polar residues" evidence="1">
    <location>
        <begin position="560"/>
        <end position="587"/>
    </location>
</feature>
<proteinExistence type="predicted"/>
<evidence type="ECO:0000313" key="4">
    <source>
        <dbReference type="Proteomes" id="UP001152049"/>
    </source>
</evidence>
<name>A0A9W8RIM0_9HYPO</name>
<dbReference type="EMBL" id="JAOQAZ010000051">
    <property type="protein sequence ID" value="KAJ4244353.1"/>
    <property type="molecule type" value="Genomic_DNA"/>
</dbReference>
<dbReference type="PANTHER" id="PTHR42081:SF1">
    <property type="entry name" value="ZINC FINGER PROTEIN DHHC DOMAIN CONTAINING PROTEIN"/>
    <property type="match status" value="1"/>
</dbReference>
<feature type="compositionally biased region" description="Polar residues" evidence="1">
    <location>
        <begin position="453"/>
        <end position="469"/>
    </location>
</feature>
<accession>A0A9W8RIM0</accession>
<keyword evidence="4" id="KW-1185">Reference proteome</keyword>
<comment type="caution">
    <text evidence="3">The sequence shown here is derived from an EMBL/GenBank/DDBJ whole genome shotgun (WGS) entry which is preliminary data.</text>
</comment>
<sequence length="690" mass="76812">MTFEDEIFCPICRETLCSMKEYQRHVGRHQEQLALFALPSISSPEDGENVEDNSVLSQSDVASEYMVKDDGKSSSHHADLIKELGNLKVEIEELGHLKDEIEECRRRRALEDGHTDDEARRLARHERERVELALQEKIQRDLYEPYNDKSLIGDGTPMPDGLDLDVDGISRAQDHSHKSTPQDFSDSHSHAPIAVPDNPSQDSAPIPIGADNSPSIASEIAQLEMQFRTKNPNLSLEQAHLLATEHMTRATLAQRQPAVNAAADILYGQREAEIFKTIEEKSKVAERQKKVEETLHLGTEATIEVQGGNSGKETKRAKPEAEEEVLEERIASEKGASALTAAIEKARREFGAEAAVAVHKKQDTARIRGQQKAEAAREMTESDTDEKLSVIYKDLRPESHKEEQSNTRKSSNPEPVPGGVVGVVVSEERARAMHRVVPSYGFQSIADTNNALNWTREPNQPATMPSSDATPGIQPTMPYSRPQTPPQEPVALISGEASSSESGSQDLSTREKILNSLLKKYPRRIRPKTEDEMARRLEELGSGLEDPDKEVGFKEEPESMSESFNRNTASDLSKHQVQGLVSSQTREPTGRETLRGVLKQPTSHFPENPNPIREGVSRLKDDIKATQISAGAKYTKISKKFVSQEALTIGKERFEVQDDFNIVLRPLTHEEIQAYASATQVLRERTARGL</sequence>
<reference evidence="3" key="1">
    <citation type="submission" date="2022-09" db="EMBL/GenBank/DDBJ databases">
        <title>Fusarium specimens isolated from Avocado Roots.</title>
        <authorList>
            <person name="Stajich J."/>
            <person name="Roper C."/>
            <person name="Heimlech-Rivalta G."/>
        </authorList>
    </citation>
    <scope>NUCLEOTIDE SEQUENCE</scope>
    <source>
        <strain evidence="3">CF00136</strain>
    </source>
</reference>
<feature type="region of interest" description="Disordered" evidence="1">
    <location>
        <begin position="453"/>
        <end position="488"/>
    </location>
</feature>
<feature type="region of interest" description="Disordered" evidence="1">
    <location>
        <begin position="172"/>
        <end position="213"/>
    </location>
</feature>
<dbReference type="AlphaFoldDB" id="A0A9W8RIM0"/>
<dbReference type="PANTHER" id="PTHR42081">
    <property type="entry name" value="ZINC FINGER PROTEIN DHHC DOMAIN CONTAINING PROTEIN"/>
    <property type="match status" value="1"/>
</dbReference>